<dbReference type="SMART" id="SM00387">
    <property type="entry name" value="HATPase_c"/>
    <property type="match status" value="1"/>
</dbReference>
<evidence type="ECO:0000313" key="11">
    <source>
        <dbReference type="Proteomes" id="UP000010729"/>
    </source>
</evidence>
<keyword evidence="6" id="KW-0418">Kinase</keyword>
<evidence type="ECO:0000256" key="5">
    <source>
        <dbReference type="ARBA" id="ARBA00022679"/>
    </source>
</evidence>
<keyword evidence="7" id="KW-0902">Two-component regulatory system</keyword>
<name>N1UYA2_9MICC</name>
<dbReference type="InterPro" id="IPR003594">
    <property type="entry name" value="HATPase_dom"/>
</dbReference>
<dbReference type="InterPro" id="IPR035965">
    <property type="entry name" value="PAS-like_dom_sf"/>
</dbReference>
<dbReference type="PANTHER" id="PTHR43047:SF72">
    <property type="entry name" value="OSMOSENSING HISTIDINE PROTEIN KINASE SLN1"/>
    <property type="match status" value="1"/>
</dbReference>
<keyword evidence="4" id="KW-0597">Phosphoprotein</keyword>
<protein>
    <recommendedName>
        <fullName evidence="3">histidine kinase</fullName>
        <ecNumber evidence="3">2.7.13.3</ecNumber>
    </recommendedName>
</protein>
<keyword evidence="8" id="KW-1133">Transmembrane helix</keyword>
<evidence type="ECO:0000256" key="8">
    <source>
        <dbReference type="SAM" id="Phobius"/>
    </source>
</evidence>
<comment type="subcellular location">
    <subcellularLocation>
        <location evidence="2">Cell membrane</location>
    </subcellularLocation>
</comment>
<feature type="transmembrane region" description="Helical" evidence="8">
    <location>
        <begin position="132"/>
        <end position="152"/>
    </location>
</feature>
<dbReference type="SUPFAM" id="SSF55785">
    <property type="entry name" value="PYP-like sensor domain (PAS domain)"/>
    <property type="match status" value="1"/>
</dbReference>
<feature type="transmembrane region" description="Helical" evidence="8">
    <location>
        <begin position="76"/>
        <end position="94"/>
    </location>
</feature>
<dbReference type="SMART" id="SM00388">
    <property type="entry name" value="HisKA"/>
    <property type="match status" value="1"/>
</dbReference>
<organism evidence="10 11">
    <name type="scientific">Arthrobacter crystallopoietes BAB-32</name>
    <dbReference type="NCBI Taxonomy" id="1246476"/>
    <lineage>
        <taxon>Bacteria</taxon>
        <taxon>Bacillati</taxon>
        <taxon>Actinomycetota</taxon>
        <taxon>Actinomycetes</taxon>
        <taxon>Micrococcales</taxon>
        <taxon>Micrococcaceae</taxon>
        <taxon>Crystallibacter</taxon>
    </lineage>
</organism>
<proteinExistence type="predicted"/>
<evidence type="ECO:0000256" key="3">
    <source>
        <dbReference type="ARBA" id="ARBA00012438"/>
    </source>
</evidence>
<dbReference type="EMBL" id="ANPE02000077">
    <property type="protein sequence ID" value="EMY35351.1"/>
    <property type="molecule type" value="Genomic_DNA"/>
</dbReference>
<feature type="transmembrane region" description="Helical" evidence="8">
    <location>
        <begin position="26"/>
        <end position="46"/>
    </location>
</feature>
<dbReference type="GO" id="GO:0000155">
    <property type="term" value="F:phosphorelay sensor kinase activity"/>
    <property type="evidence" value="ECO:0007669"/>
    <property type="project" value="InterPro"/>
</dbReference>
<keyword evidence="11" id="KW-1185">Reference proteome</keyword>
<dbReference type="Proteomes" id="UP000010729">
    <property type="component" value="Unassembled WGS sequence"/>
</dbReference>
<evidence type="ECO:0000313" key="10">
    <source>
        <dbReference type="EMBL" id="EMY35351.1"/>
    </source>
</evidence>
<evidence type="ECO:0000259" key="9">
    <source>
        <dbReference type="PROSITE" id="PS50109"/>
    </source>
</evidence>
<comment type="caution">
    <text evidence="10">The sequence shown here is derived from an EMBL/GenBank/DDBJ whole genome shotgun (WGS) entry which is preliminary data.</text>
</comment>
<reference evidence="10 11" key="1">
    <citation type="journal article" date="2013" name="Genome Announc.">
        <title>Draft Genome Sequence of Arthrobacter crystallopoietes Strain BAB-32, Revealing Genes for Bioremediation.</title>
        <authorList>
            <person name="Joshi M.N."/>
            <person name="Pandit A.S."/>
            <person name="Sharma A."/>
            <person name="Pandya R.V."/>
            <person name="Desai S.M."/>
            <person name="Saxena A.K."/>
            <person name="Bagatharia S.B."/>
        </authorList>
    </citation>
    <scope>NUCLEOTIDE SEQUENCE [LARGE SCALE GENOMIC DNA]</scope>
    <source>
        <strain evidence="10 11">BAB-32</strain>
    </source>
</reference>
<dbReference type="InterPro" id="IPR005467">
    <property type="entry name" value="His_kinase_dom"/>
</dbReference>
<accession>N1UYA2</accession>
<dbReference type="GO" id="GO:0005886">
    <property type="term" value="C:plasma membrane"/>
    <property type="evidence" value="ECO:0007669"/>
    <property type="project" value="UniProtKB-SubCell"/>
</dbReference>
<dbReference type="PANTHER" id="PTHR43047">
    <property type="entry name" value="TWO-COMPONENT HISTIDINE PROTEIN KINASE"/>
    <property type="match status" value="1"/>
</dbReference>
<evidence type="ECO:0000256" key="1">
    <source>
        <dbReference type="ARBA" id="ARBA00000085"/>
    </source>
</evidence>
<dbReference type="Pfam" id="PF00512">
    <property type="entry name" value="HisKA"/>
    <property type="match status" value="1"/>
</dbReference>
<dbReference type="InterPro" id="IPR004358">
    <property type="entry name" value="Sig_transdc_His_kin-like_C"/>
</dbReference>
<comment type="catalytic activity">
    <reaction evidence="1">
        <text>ATP + protein L-histidine = ADP + protein N-phospho-L-histidine.</text>
        <dbReference type="EC" id="2.7.13.3"/>
    </reaction>
</comment>
<dbReference type="SUPFAM" id="SSF55874">
    <property type="entry name" value="ATPase domain of HSP90 chaperone/DNA topoisomerase II/histidine kinase"/>
    <property type="match status" value="1"/>
</dbReference>
<keyword evidence="5" id="KW-0808">Transferase</keyword>
<dbReference type="GO" id="GO:0009927">
    <property type="term" value="F:histidine phosphotransfer kinase activity"/>
    <property type="evidence" value="ECO:0007669"/>
    <property type="project" value="TreeGrafter"/>
</dbReference>
<dbReference type="Gene3D" id="1.10.287.130">
    <property type="match status" value="1"/>
</dbReference>
<dbReference type="SUPFAM" id="SSF47384">
    <property type="entry name" value="Homodimeric domain of signal transducing histidine kinase"/>
    <property type="match status" value="1"/>
</dbReference>
<evidence type="ECO:0000256" key="2">
    <source>
        <dbReference type="ARBA" id="ARBA00004236"/>
    </source>
</evidence>
<dbReference type="PROSITE" id="PS50109">
    <property type="entry name" value="HIS_KIN"/>
    <property type="match status" value="1"/>
</dbReference>
<dbReference type="InterPro" id="IPR003661">
    <property type="entry name" value="HisK_dim/P_dom"/>
</dbReference>
<dbReference type="InterPro" id="IPR036097">
    <property type="entry name" value="HisK_dim/P_sf"/>
</dbReference>
<dbReference type="CDD" id="cd00075">
    <property type="entry name" value="HATPase"/>
    <property type="match status" value="1"/>
</dbReference>
<dbReference type="InterPro" id="IPR036890">
    <property type="entry name" value="HATPase_C_sf"/>
</dbReference>
<evidence type="ECO:0000256" key="4">
    <source>
        <dbReference type="ARBA" id="ARBA00022553"/>
    </source>
</evidence>
<feature type="transmembrane region" description="Helical" evidence="8">
    <location>
        <begin position="101"/>
        <end position="120"/>
    </location>
</feature>
<dbReference type="Gene3D" id="3.30.450.20">
    <property type="entry name" value="PAS domain"/>
    <property type="match status" value="1"/>
</dbReference>
<gene>
    <name evidence="10" type="ORF">D477_004966</name>
</gene>
<dbReference type="Pfam" id="PF02518">
    <property type="entry name" value="HATPase_c"/>
    <property type="match status" value="1"/>
</dbReference>
<keyword evidence="8" id="KW-0812">Transmembrane</keyword>
<evidence type="ECO:0000256" key="6">
    <source>
        <dbReference type="ARBA" id="ARBA00022777"/>
    </source>
</evidence>
<dbReference type="FunFam" id="3.30.565.10:FF:000006">
    <property type="entry name" value="Sensor histidine kinase WalK"/>
    <property type="match status" value="1"/>
</dbReference>
<dbReference type="CDD" id="cd00082">
    <property type="entry name" value="HisKA"/>
    <property type="match status" value="1"/>
</dbReference>
<dbReference type="AlphaFoldDB" id="N1UYA2"/>
<dbReference type="InterPro" id="IPR013656">
    <property type="entry name" value="PAS_4"/>
</dbReference>
<dbReference type="Pfam" id="PF08448">
    <property type="entry name" value="PAS_4"/>
    <property type="match status" value="1"/>
</dbReference>
<feature type="domain" description="Histidine kinase" evidence="9">
    <location>
        <begin position="311"/>
        <end position="525"/>
    </location>
</feature>
<sequence length="537" mass="57443">MPLSVIMTVIAVTAPAFRPGLLDSFLFQLGLLLHVLILAMCFTVPWHRLPPGTVLTIPLCDFVAIAVSRAGAGDLLPGLGVLAVFPVIWLSASGMAPRTSVLLSILGPFLIVMPSALAGFPQVSATDLTSLLLFPLMMLAVSLAIHSASANIRQQKKQLLEKDRQFRMLLSESSKRERLLETILDTVDVGIVAVDADGRHILRNRRQRQFDRLSSPERLRQQPGKEQSLVFGEDKVTPLPAERLPIRRAVQGESFRSQLVWLGENEGQRAISVAARAMTDETGDFAGSVIVFSDVTEYIEALSAKDDFVASVTHELHTPLTSILGHLDLVVEEEGALPPEVIRHLGVVQRNAERLLSLVSDLLVTASGTMNVRPRRTNLAEVVEISVGSAGAHASSAGITVRNLVPDPLWVYADPARIGQVLDNLLSNAIKYSPDGGTVELTAFTSEGTVKLEVKDTGMGMSPAEAEAAFSRFFRAAKARESGIPGVGLGLSVTKTIVENHGGAITCISSLGEGTTFTVALPASPADAPSDAIRSGR</sequence>
<dbReference type="Gene3D" id="3.30.565.10">
    <property type="entry name" value="Histidine kinase-like ATPase, C-terminal domain"/>
    <property type="match status" value="1"/>
</dbReference>
<dbReference type="PRINTS" id="PR00344">
    <property type="entry name" value="BCTRLSENSOR"/>
</dbReference>
<evidence type="ECO:0000256" key="7">
    <source>
        <dbReference type="ARBA" id="ARBA00023012"/>
    </source>
</evidence>
<keyword evidence="8" id="KW-0472">Membrane</keyword>
<dbReference type="EC" id="2.7.13.3" evidence="3"/>